<dbReference type="Proteomes" id="UP000828941">
    <property type="component" value="Chromosome 12"/>
</dbReference>
<accession>A0ACB9LAF4</accession>
<dbReference type="EMBL" id="CM039437">
    <property type="protein sequence ID" value="KAI4306406.1"/>
    <property type="molecule type" value="Genomic_DNA"/>
</dbReference>
<evidence type="ECO:0000313" key="2">
    <source>
        <dbReference type="Proteomes" id="UP000828941"/>
    </source>
</evidence>
<sequence>MAEQEKETSSADPKKKSSLLDKDIGKEFLSSWKSISMEEDDGMDFNFDAVPKGKKKAFNFDKLDMDFNLDTEFDKISSFKLDMSDLDFSCPSQKPVKSKEKKEGESSGAKEGKQDDFNFGFDFNDLDCFSLDSSLIKGDKSLNGKLNKKETTAGANDSEGAIRKPKPNDAESVHASKDSVALQSLAEETSKVKTLVCSPGDLISRRDDSFSKFSSSVNLDVSIGGKTSSDICKTFSNEETDQGRELSEKTSTKSKSQEVINKSPPKLVEQIDSEQECISDQHTEVCSEEENVATGSGGKQKANHNKETSVNLDGEHLPLENSSPLQISKPESNDGEAIKSGSSTQGEAKNDPQPVKGDPHIKDNTKTCLAKVSDDRESQKSTLDCHTAPASSQPLHDTLMEEKEIQGRQSKYFPEDNEPLMYQSSTARTKGISFGCQKVGDRCLTTPVETRESSSSINIETGSEMVNDSIPAPGERLTDVTILQSGKDEVKNSSNSREGIVSEGMANGSKLAGNVQSLHKEVKKSKPILLETSMPTKDVNILSSQLKPSSLSEKTVRHAIQMSVSPLADISGKESYQKLNVGSGEGKKLPSTSAGRIIPALSSLKTSRITRTNKVLATSLRQEESKTSGNTEQNVEMQGITAPKNDHFIDSSDKQKLLTPLLKRKSIEVPEADLVSRMCIKRLSRSPSKSRSSNECSEKVEQSYFPESQVESRPNNLLDHDQISRLESSQLMNLTDVGMPDSILVEDNSNVEKAEAYTRELENICNMLKRKHEEAKELLVRAIVNNNNLLMLNHPIHEEKISFQLLFKFIPIFILL</sequence>
<protein>
    <submittedName>
        <fullName evidence="1">Uncharacterized protein</fullName>
    </submittedName>
</protein>
<organism evidence="1 2">
    <name type="scientific">Bauhinia variegata</name>
    <name type="common">Purple orchid tree</name>
    <name type="synonym">Phanera variegata</name>
    <dbReference type="NCBI Taxonomy" id="167791"/>
    <lineage>
        <taxon>Eukaryota</taxon>
        <taxon>Viridiplantae</taxon>
        <taxon>Streptophyta</taxon>
        <taxon>Embryophyta</taxon>
        <taxon>Tracheophyta</taxon>
        <taxon>Spermatophyta</taxon>
        <taxon>Magnoliopsida</taxon>
        <taxon>eudicotyledons</taxon>
        <taxon>Gunneridae</taxon>
        <taxon>Pentapetalae</taxon>
        <taxon>rosids</taxon>
        <taxon>fabids</taxon>
        <taxon>Fabales</taxon>
        <taxon>Fabaceae</taxon>
        <taxon>Cercidoideae</taxon>
        <taxon>Cercideae</taxon>
        <taxon>Bauhiniinae</taxon>
        <taxon>Bauhinia</taxon>
    </lineage>
</organism>
<proteinExistence type="predicted"/>
<comment type="caution">
    <text evidence="1">The sequence shown here is derived from an EMBL/GenBank/DDBJ whole genome shotgun (WGS) entry which is preliminary data.</text>
</comment>
<evidence type="ECO:0000313" key="1">
    <source>
        <dbReference type="EMBL" id="KAI4306406.1"/>
    </source>
</evidence>
<reference evidence="1 2" key="1">
    <citation type="journal article" date="2022" name="DNA Res.">
        <title>Chromosomal-level genome assembly of the orchid tree Bauhinia variegata (Leguminosae; Cercidoideae) supports the allotetraploid origin hypothesis of Bauhinia.</title>
        <authorList>
            <person name="Zhong Y."/>
            <person name="Chen Y."/>
            <person name="Zheng D."/>
            <person name="Pang J."/>
            <person name="Liu Y."/>
            <person name="Luo S."/>
            <person name="Meng S."/>
            <person name="Qian L."/>
            <person name="Wei D."/>
            <person name="Dai S."/>
            <person name="Zhou R."/>
        </authorList>
    </citation>
    <scope>NUCLEOTIDE SEQUENCE [LARGE SCALE GENOMIC DNA]</scope>
    <source>
        <strain evidence="1">BV-YZ2020</strain>
    </source>
</reference>
<name>A0ACB9LAF4_BAUVA</name>
<keyword evidence="2" id="KW-1185">Reference proteome</keyword>
<gene>
    <name evidence="1" type="ORF">L6164_029686</name>
</gene>